<dbReference type="GO" id="GO:0016020">
    <property type="term" value="C:membrane"/>
    <property type="evidence" value="ECO:0007669"/>
    <property type="project" value="UniProtKB-SubCell"/>
</dbReference>
<evidence type="ECO:0000313" key="6">
    <source>
        <dbReference type="EnsemblMetazoa" id="XP_008186279.1"/>
    </source>
</evidence>
<dbReference type="SUPFAM" id="SSF103473">
    <property type="entry name" value="MFS general substrate transporter"/>
    <property type="match status" value="1"/>
</dbReference>
<dbReference type="RefSeq" id="XP_008186279.1">
    <property type="nucleotide sequence ID" value="XM_008188057.2"/>
</dbReference>
<keyword evidence="4 5" id="KW-0472">Membrane</keyword>
<evidence type="ECO:0000256" key="5">
    <source>
        <dbReference type="SAM" id="Phobius"/>
    </source>
</evidence>
<feature type="transmembrane region" description="Helical" evidence="5">
    <location>
        <begin position="381"/>
        <end position="400"/>
    </location>
</feature>
<keyword evidence="3 5" id="KW-1133">Transmembrane helix</keyword>
<dbReference type="OrthoDB" id="6627596at2759"/>
<reference evidence="7" key="1">
    <citation type="submission" date="2010-06" db="EMBL/GenBank/DDBJ databases">
        <authorList>
            <person name="Jiang H."/>
            <person name="Abraham K."/>
            <person name="Ali S."/>
            <person name="Alsbrooks S.L."/>
            <person name="Anim B.N."/>
            <person name="Anosike U.S."/>
            <person name="Attaway T."/>
            <person name="Bandaranaike D.P."/>
            <person name="Battles P.K."/>
            <person name="Bell S.N."/>
            <person name="Bell A.V."/>
            <person name="Beltran B."/>
            <person name="Bickham C."/>
            <person name="Bustamante Y."/>
            <person name="Caleb T."/>
            <person name="Canada A."/>
            <person name="Cardenas V."/>
            <person name="Carter K."/>
            <person name="Chacko J."/>
            <person name="Chandrabose M.N."/>
            <person name="Chavez D."/>
            <person name="Chavez A."/>
            <person name="Chen L."/>
            <person name="Chu H.-S."/>
            <person name="Claassen K.J."/>
            <person name="Cockrell R."/>
            <person name="Collins M."/>
            <person name="Cooper J.A."/>
            <person name="Cree A."/>
            <person name="Curry S.M."/>
            <person name="Da Y."/>
            <person name="Dao M.D."/>
            <person name="Das B."/>
            <person name="Davila M.-L."/>
            <person name="Davy-Carroll L."/>
            <person name="Denson S."/>
            <person name="Dinh H."/>
            <person name="Ebong V.E."/>
            <person name="Edwards J.R."/>
            <person name="Egan A."/>
            <person name="El-Daye J."/>
            <person name="Escobedo L."/>
            <person name="Fernandez S."/>
            <person name="Fernando P.R."/>
            <person name="Flagg N."/>
            <person name="Forbes L.D."/>
            <person name="Fowler R.G."/>
            <person name="Fu Q."/>
            <person name="Gabisi R.A."/>
            <person name="Ganer J."/>
            <person name="Garbino Pronczuk A."/>
            <person name="Garcia R.M."/>
            <person name="Garner T."/>
            <person name="Garrett T.E."/>
            <person name="Gonzalez D.A."/>
            <person name="Hamid H."/>
            <person name="Hawkins E.S."/>
            <person name="Hirani K."/>
            <person name="Hogues M.E."/>
            <person name="Hollins B."/>
            <person name="Hsiao C.-H."/>
            <person name="Jabil R."/>
            <person name="James M.L."/>
            <person name="Jhangiani S.N."/>
            <person name="Johnson B."/>
            <person name="Johnson Q."/>
            <person name="Joshi V."/>
            <person name="Kalu J.B."/>
            <person name="Kam C."/>
            <person name="Kashfia A."/>
            <person name="Keebler J."/>
            <person name="Kisamo H."/>
            <person name="Kovar C.L."/>
            <person name="Lago L.A."/>
            <person name="Lai C.-Y."/>
            <person name="Laidlaw J."/>
            <person name="Lara F."/>
            <person name="Le T.-K."/>
            <person name="Lee S.L."/>
            <person name="Legall F.H."/>
            <person name="Lemon S.J."/>
            <person name="Lewis L.R."/>
            <person name="Li B."/>
            <person name="Liu Y."/>
            <person name="Liu Y.-S."/>
            <person name="Lopez J."/>
            <person name="Lozado R.J."/>
            <person name="Lu J."/>
            <person name="Madu R.C."/>
            <person name="Maheshwari M."/>
            <person name="Maheshwari R."/>
            <person name="Malloy K."/>
            <person name="Martinez E."/>
            <person name="Mathew T."/>
            <person name="Mercado I.C."/>
            <person name="Mercado C."/>
            <person name="Meyer B."/>
            <person name="Montgomery K."/>
            <person name="Morgan M.B."/>
            <person name="Munidasa M."/>
            <person name="Nazareth L.V."/>
            <person name="Nelson J."/>
            <person name="Ng B.M."/>
            <person name="Nguyen N.B."/>
            <person name="Nguyen P.Q."/>
            <person name="Nguyen T."/>
            <person name="Obregon M."/>
            <person name="Okwuonu G.O."/>
            <person name="Onwere C.G."/>
            <person name="Orozco G."/>
            <person name="Parra A."/>
            <person name="Patel S."/>
            <person name="Patil S."/>
            <person name="Perez A."/>
            <person name="Perez Y."/>
            <person name="Pham C."/>
            <person name="Primus E.L."/>
            <person name="Pu L.-L."/>
            <person name="Puazo M."/>
            <person name="Qin X."/>
            <person name="Quiroz J.B."/>
            <person name="Reese J."/>
            <person name="Richards S."/>
            <person name="Rives C.M."/>
            <person name="Robberts R."/>
            <person name="Ruiz S.J."/>
            <person name="Ruiz M.J."/>
            <person name="Santibanez J."/>
            <person name="Schneider B.W."/>
            <person name="Sisson I."/>
            <person name="Smith M."/>
            <person name="Sodergren E."/>
            <person name="Song X.-Z."/>
            <person name="Song B.B."/>
            <person name="Summersgill H."/>
            <person name="Thelus R."/>
            <person name="Thornton R.D."/>
            <person name="Trejos Z.Y."/>
            <person name="Usmani K."/>
            <person name="Vattathil S."/>
            <person name="Villasana D."/>
            <person name="Walker D.L."/>
            <person name="Wang S."/>
            <person name="Wang K."/>
            <person name="White C.S."/>
            <person name="Williams A.C."/>
            <person name="Williamson J."/>
            <person name="Wilson K."/>
            <person name="Woghiren I.O."/>
            <person name="Woodworth J.R."/>
            <person name="Worley K.C."/>
            <person name="Wright R.A."/>
            <person name="Wu W."/>
            <person name="Young L."/>
            <person name="Zhang L."/>
            <person name="Zhang J."/>
            <person name="Zhu Y."/>
            <person name="Muzny D.M."/>
            <person name="Weinstock G."/>
            <person name="Gibbs R.A."/>
        </authorList>
    </citation>
    <scope>NUCLEOTIDE SEQUENCE [LARGE SCALE GENOMIC DNA]</scope>
    <source>
        <strain evidence="7">LSR1</strain>
    </source>
</reference>
<feature type="transmembrane region" description="Helical" evidence="5">
    <location>
        <begin position="99"/>
        <end position="116"/>
    </location>
</feature>
<feature type="transmembrane region" description="Helical" evidence="5">
    <location>
        <begin position="122"/>
        <end position="145"/>
    </location>
</feature>
<dbReference type="EnsemblMetazoa" id="XM_008188057.3">
    <property type="protein sequence ID" value="XP_008186279.1"/>
    <property type="gene ID" value="LOC100159630"/>
</dbReference>
<dbReference type="AlphaFoldDB" id="A0A8R2B7X4"/>
<evidence type="ECO:0000313" key="7">
    <source>
        <dbReference type="Proteomes" id="UP000007819"/>
    </source>
</evidence>
<keyword evidence="7" id="KW-1185">Reference proteome</keyword>
<feature type="transmembrane region" description="Helical" evidence="5">
    <location>
        <begin position="412"/>
        <end position="433"/>
    </location>
</feature>
<feature type="transmembrane region" description="Helical" evidence="5">
    <location>
        <begin position="38"/>
        <end position="55"/>
    </location>
</feature>
<evidence type="ECO:0000256" key="3">
    <source>
        <dbReference type="ARBA" id="ARBA00022989"/>
    </source>
</evidence>
<dbReference type="GeneID" id="100159630"/>
<dbReference type="PANTHER" id="PTHR11662:SF399">
    <property type="entry name" value="FI19708P1-RELATED"/>
    <property type="match status" value="1"/>
</dbReference>
<keyword evidence="2 5" id="KW-0812">Transmembrane</keyword>
<dbReference type="InterPro" id="IPR050382">
    <property type="entry name" value="MFS_Na/Anion_cotransporter"/>
</dbReference>
<dbReference type="PANTHER" id="PTHR11662">
    <property type="entry name" value="SOLUTE CARRIER FAMILY 17"/>
    <property type="match status" value="1"/>
</dbReference>
<evidence type="ECO:0000256" key="1">
    <source>
        <dbReference type="ARBA" id="ARBA00004141"/>
    </source>
</evidence>
<comment type="subcellular location">
    <subcellularLocation>
        <location evidence="1">Membrane</location>
        <topology evidence="1">Multi-pass membrane protein</topology>
    </subcellularLocation>
</comment>
<feature type="transmembrane region" description="Helical" evidence="5">
    <location>
        <begin position="75"/>
        <end position="94"/>
    </location>
</feature>
<protein>
    <submittedName>
        <fullName evidence="6">Uncharacterized protein</fullName>
    </submittedName>
</protein>
<dbReference type="InterPro" id="IPR036259">
    <property type="entry name" value="MFS_trans_sf"/>
</dbReference>
<name>A0A8R2B7X4_ACYPI</name>
<evidence type="ECO:0000256" key="2">
    <source>
        <dbReference type="ARBA" id="ARBA00022692"/>
    </source>
</evidence>
<feature type="transmembrane region" description="Helical" evidence="5">
    <location>
        <begin position="185"/>
        <end position="203"/>
    </location>
</feature>
<sequence>MELEDIATSRLNCPLQIQPLNQTSSRFIDRFIRLKTRYWNRGFLIVLLTFIGLTIQWSQMISLMESYDERNNVKYIYYGMIIGYIPGGVLATVYSAQKVFGISFIISFILHIMEAMKISNEIVHILSLFCIRLTLAIAASAYHRIYTFWVPLNKKSLRHVPIILWMMVINYKAQINYEFDYTRGLQGIVVIPWFVLWLIAVGGDRSQSPNRGFILFRLFRDPNTTPLSTGTNFVSLRRPTISDIPWKSICTSMPVIALVLSYICYASFFHLNSSYNSYEYYFKHDQFLENYTIILLLLTFVLVELIPEITVCFSVTNVRKIFTCLYFVSMGIIYYVEAFPGNIFLFLDKTFLYLVFDFIPYFSLFGFEINFLDIAPQYSSILYGILMTIFYTILCYAPSILKYSLIFEELTHVQICIMGMVISLAMAVFYAIFASAELQPWAVDIPVKENQRNIQEEVNLTAV</sequence>
<feature type="transmembrane region" description="Helical" evidence="5">
    <location>
        <begin position="157"/>
        <end position="173"/>
    </location>
</feature>
<dbReference type="KEGG" id="api:100159630"/>
<proteinExistence type="predicted"/>
<accession>A0A8R2B7X4</accession>
<feature type="transmembrane region" description="Helical" evidence="5">
    <location>
        <begin position="291"/>
        <end position="313"/>
    </location>
</feature>
<feature type="transmembrane region" description="Helical" evidence="5">
    <location>
        <begin position="325"/>
        <end position="345"/>
    </location>
</feature>
<feature type="transmembrane region" description="Helical" evidence="5">
    <location>
        <begin position="246"/>
        <end position="271"/>
    </location>
</feature>
<dbReference type="Proteomes" id="UP000007819">
    <property type="component" value="Chromosome A1"/>
</dbReference>
<feature type="transmembrane region" description="Helical" evidence="5">
    <location>
        <begin position="351"/>
        <end position="369"/>
    </location>
</feature>
<organism evidence="6 7">
    <name type="scientific">Acyrthosiphon pisum</name>
    <name type="common">Pea aphid</name>
    <dbReference type="NCBI Taxonomy" id="7029"/>
    <lineage>
        <taxon>Eukaryota</taxon>
        <taxon>Metazoa</taxon>
        <taxon>Ecdysozoa</taxon>
        <taxon>Arthropoda</taxon>
        <taxon>Hexapoda</taxon>
        <taxon>Insecta</taxon>
        <taxon>Pterygota</taxon>
        <taxon>Neoptera</taxon>
        <taxon>Paraneoptera</taxon>
        <taxon>Hemiptera</taxon>
        <taxon>Sternorrhyncha</taxon>
        <taxon>Aphidomorpha</taxon>
        <taxon>Aphidoidea</taxon>
        <taxon>Aphididae</taxon>
        <taxon>Macrosiphini</taxon>
        <taxon>Acyrthosiphon</taxon>
    </lineage>
</organism>
<reference evidence="6" key="2">
    <citation type="submission" date="2022-06" db="UniProtKB">
        <authorList>
            <consortium name="EnsemblMetazoa"/>
        </authorList>
    </citation>
    <scope>IDENTIFICATION</scope>
</reference>
<evidence type="ECO:0000256" key="4">
    <source>
        <dbReference type="ARBA" id="ARBA00023136"/>
    </source>
</evidence>